<keyword evidence="2" id="KW-1185">Reference proteome</keyword>
<comment type="caution">
    <text evidence="1">The sequence shown here is derived from an EMBL/GenBank/DDBJ whole genome shotgun (WGS) entry which is preliminary data.</text>
</comment>
<accession>A0A0N8H9K4</accession>
<sequence>MEKVYLLAAEPDHFQDIKKHLTESVDTLVSSFENINILTFKANDKQIEEIQKLTGVIAIEEDRSFNIDDPL</sequence>
<evidence type="ECO:0000313" key="1">
    <source>
        <dbReference type="EMBL" id="KPM47620.1"/>
    </source>
</evidence>
<gene>
    <name evidence="1" type="ORF">AFM12_14100</name>
</gene>
<evidence type="ECO:0000313" key="2">
    <source>
        <dbReference type="Proteomes" id="UP000050454"/>
    </source>
</evidence>
<organism evidence="1 2">
    <name type="scientific">Jiulongibacter sediminis</name>
    <dbReference type="NCBI Taxonomy" id="1605367"/>
    <lineage>
        <taxon>Bacteria</taxon>
        <taxon>Pseudomonadati</taxon>
        <taxon>Bacteroidota</taxon>
        <taxon>Cytophagia</taxon>
        <taxon>Cytophagales</taxon>
        <taxon>Leadbetterellaceae</taxon>
        <taxon>Jiulongibacter</taxon>
    </lineage>
</organism>
<reference evidence="1 2" key="1">
    <citation type="submission" date="2015-07" db="EMBL/GenBank/DDBJ databases">
        <title>The draft genome sequence of Leadbetterella sp. JN14-9.</title>
        <authorList>
            <person name="Liu Y."/>
            <person name="Du J."/>
            <person name="Shao Z."/>
        </authorList>
    </citation>
    <scope>NUCLEOTIDE SEQUENCE [LARGE SCALE GENOMIC DNA]</scope>
    <source>
        <strain evidence="1 2">JN14-9</strain>
    </source>
</reference>
<proteinExistence type="predicted"/>
<name>A0A0N8H9K4_9BACT</name>
<protein>
    <submittedName>
        <fullName evidence="1">Uncharacterized protein</fullName>
    </submittedName>
</protein>
<dbReference type="AlphaFoldDB" id="A0A0N8H9K4"/>
<dbReference type="RefSeq" id="WP_055149336.1">
    <property type="nucleotide sequence ID" value="NZ_JXSZ01000010.1"/>
</dbReference>
<dbReference type="EMBL" id="LGTQ01000010">
    <property type="protein sequence ID" value="KPM47620.1"/>
    <property type="molecule type" value="Genomic_DNA"/>
</dbReference>
<dbReference type="OrthoDB" id="1143555at2"/>
<dbReference type="Proteomes" id="UP000050454">
    <property type="component" value="Unassembled WGS sequence"/>
</dbReference>